<dbReference type="Pfam" id="PF00151">
    <property type="entry name" value="Lipase"/>
    <property type="match status" value="1"/>
</dbReference>
<feature type="domain" description="Lipase" evidence="6">
    <location>
        <begin position="69"/>
        <end position="387"/>
    </location>
</feature>
<reference evidence="8" key="1">
    <citation type="submission" date="2025-08" db="UniProtKB">
        <authorList>
            <consortium name="RefSeq"/>
        </authorList>
    </citation>
    <scope>IDENTIFICATION</scope>
    <source>
        <tissue evidence="8">Muscle</tissue>
    </source>
</reference>
<dbReference type="GeneID" id="106461759"/>
<evidence type="ECO:0000256" key="1">
    <source>
        <dbReference type="ARBA" id="ARBA00004613"/>
    </source>
</evidence>
<evidence type="ECO:0000256" key="2">
    <source>
        <dbReference type="ARBA" id="ARBA00010701"/>
    </source>
</evidence>
<keyword evidence="3" id="KW-0964">Secreted</keyword>
<dbReference type="InterPro" id="IPR036392">
    <property type="entry name" value="PLAT/LH2_dom_sf"/>
</dbReference>
<proteinExistence type="inferred from homology"/>
<evidence type="ECO:0000256" key="5">
    <source>
        <dbReference type="SAM" id="SignalP"/>
    </source>
</evidence>
<dbReference type="RefSeq" id="XP_022244501.1">
    <property type="nucleotide sequence ID" value="XM_022388793.1"/>
</dbReference>
<comment type="subcellular location">
    <subcellularLocation>
        <location evidence="1">Secreted</location>
    </subcellularLocation>
</comment>
<evidence type="ECO:0000256" key="3">
    <source>
        <dbReference type="ARBA" id="ARBA00022525"/>
    </source>
</evidence>
<dbReference type="Gene3D" id="3.40.50.1820">
    <property type="entry name" value="alpha/beta hydrolase"/>
    <property type="match status" value="1"/>
</dbReference>
<gene>
    <name evidence="8" type="primary">LOC106461759</name>
</gene>
<keyword evidence="7" id="KW-1185">Reference proteome</keyword>
<evidence type="ECO:0000259" key="6">
    <source>
        <dbReference type="Pfam" id="PF00151"/>
    </source>
</evidence>
<dbReference type="PIRSF" id="PIRSF000865">
    <property type="entry name" value="Lipoprotein_lipase_LIPH"/>
    <property type="match status" value="1"/>
</dbReference>
<evidence type="ECO:0000313" key="8">
    <source>
        <dbReference type="RefSeq" id="XP_022244501.1"/>
    </source>
</evidence>
<dbReference type="InterPro" id="IPR013818">
    <property type="entry name" value="Lipase"/>
</dbReference>
<dbReference type="InterPro" id="IPR029058">
    <property type="entry name" value="AB_hydrolase_fold"/>
</dbReference>
<name>A0ABM1SLJ5_LIMPO</name>
<organism evidence="7 8">
    <name type="scientific">Limulus polyphemus</name>
    <name type="common">Atlantic horseshoe crab</name>
    <dbReference type="NCBI Taxonomy" id="6850"/>
    <lineage>
        <taxon>Eukaryota</taxon>
        <taxon>Metazoa</taxon>
        <taxon>Ecdysozoa</taxon>
        <taxon>Arthropoda</taxon>
        <taxon>Chelicerata</taxon>
        <taxon>Merostomata</taxon>
        <taxon>Xiphosura</taxon>
        <taxon>Limulidae</taxon>
        <taxon>Limulus</taxon>
    </lineage>
</organism>
<dbReference type="SUPFAM" id="SSF49723">
    <property type="entry name" value="Lipase/lipooxygenase domain (PLAT/LH2 domain)"/>
    <property type="match status" value="1"/>
</dbReference>
<protein>
    <submittedName>
        <fullName evidence="8">Pancreatic triacylglycerol lipase-like</fullName>
    </submittedName>
</protein>
<dbReference type="PANTHER" id="PTHR11610:SF173">
    <property type="entry name" value="LIPASE DOMAIN-CONTAINING PROTEIN-RELATED"/>
    <property type="match status" value="1"/>
</dbReference>
<dbReference type="InterPro" id="IPR000734">
    <property type="entry name" value="TAG_lipase"/>
</dbReference>
<dbReference type="CDD" id="cd00707">
    <property type="entry name" value="Pancreat_lipase_like"/>
    <property type="match status" value="1"/>
</dbReference>
<dbReference type="Gene3D" id="2.60.60.20">
    <property type="entry name" value="PLAT/LH2 domain"/>
    <property type="match status" value="1"/>
</dbReference>
<comment type="similarity">
    <text evidence="2 4">Belongs to the AB hydrolase superfamily. Lipase family.</text>
</comment>
<dbReference type="Proteomes" id="UP000694941">
    <property type="component" value="Unplaced"/>
</dbReference>
<dbReference type="PRINTS" id="PR00821">
    <property type="entry name" value="TAGLIPASE"/>
</dbReference>
<dbReference type="SUPFAM" id="SSF53474">
    <property type="entry name" value="alpha/beta-Hydrolases"/>
    <property type="match status" value="1"/>
</dbReference>
<feature type="signal peptide" evidence="5">
    <location>
        <begin position="1"/>
        <end position="22"/>
    </location>
</feature>
<evidence type="ECO:0000256" key="4">
    <source>
        <dbReference type="RuleBase" id="RU004262"/>
    </source>
</evidence>
<dbReference type="PANTHER" id="PTHR11610">
    <property type="entry name" value="LIPASE"/>
    <property type="match status" value="1"/>
</dbReference>
<evidence type="ECO:0000313" key="7">
    <source>
        <dbReference type="Proteomes" id="UP000694941"/>
    </source>
</evidence>
<sequence>MNSVTPLLVCAYFVVSLDTVLLIKPNQNHVSGDLEEFSDYEMLLSIHDAVQRVEIMRGLGFPSDSNTEEVCYEKLGCFNKNGTFKHLRILPDSPSSIKTQFYLYTRSNSDEARMLDYIDESTVLTSTLNPESPLKIIIHGFFQDSKKSTLTKIRKAILDKENANVVMVDWGKGAIPPFYNAASVNTELVGRQVAALIKLLIEKRGMSTANIHIIGYSLGAHAAGFVGKRLKEISGARIKRITALDPAGPFFEGKGKDVHLSVDDAEYVDVIHTSVGTNILSGEVGMHEAIGHVDFYPNGGNQQPMCYPKKGLVDGLVCNHKASSKYFIDSMTNDCHYQSYPCPGGYEDFLASKCFSCESGCSNMGYYSHKFDSVGSLYLVTRREEPYCGRPVNIAVKASNNQKRTYGEVYITVVGNTGKSDTIILTQKSDTTIESGEELNLLASVDAAVLPVREVRITYNRYKGWFTSGTETWKIDHVKITIENKSRFNVCVPETELRDGQETTLTIGGNC</sequence>
<keyword evidence="5" id="KW-0732">Signal</keyword>
<dbReference type="InterPro" id="IPR033906">
    <property type="entry name" value="Lipase_N"/>
</dbReference>
<accession>A0ABM1SLJ5</accession>
<feature type="chain" id="PRO_5045507691" evidence="5">
    <location>
        <begin position="23"/>
        <end position="511"/>
    </location>
</feature>
<dbReference type="InterPro" id="IPR016272">
    <property type="entry name" value="Lipase_LIPH"/>
</dbReference>